<gene>
    <name evidence="4" type="ORF">T459_09382</name>
</gene>
<evidence type="ECO:0000313" key="5">
    <source>
        <dbReference type="Proteomes" id="UP000222542"/>
    </source>
</evidence>
<comment type="caution">
    <text evidence="4">The sequence shown here is derived from an EMBL/GenBank/DDBJ whole genome shotgun (WGS) entry which is preliminary data.</text>
</comment>
<dbReference type="PANTHER" id="PTHR47941">
    <property type="entry name" value="PENTATRICOPEPTIDE REPEAT-CONTAINING PROTEIN 3, MITOCHONDRIAL"/>
    <property type="match status" value="1"/>
</dbReference>
<dbReference type="PROSITE" id="PS51375">
    <property type="entry name" value="PPR"/>
    <property type="match status" value="1"/>
</dbReference>
<keyword evidence="5" id="KW-1185">Reference proteome</keyword>
<dbReference type="NCBIfam" id="TIGR00756">
    <property type="entry name" value="PPR"/>
    <property type="match status" value="1"/>
</dbReference>
<evidence type="ECO:0000256" key="1">
    <source>
        <dbReference type="ARBA" id="ARBA00007626"/>
    </source>
</evidence>
<evidence type="ECO:0008006" key="6">
    <source>
        <dbReference type="Google" id="ProtNLM"/>
    </source>
</evidence>
<evidence type="ECO:0000256" key="2">
    <source>
        <dbReference type="ARBA" id="ARBA00022737"/>
    </source>
</evidence>
<evidence type="ECO:0000256" key="3">
    <source>
        <dbReference type="PROSITE-ProRule" id="PRU00708"/>
    </source>
</evidence>
<dbReference type="Proteomes" id="UP000222542">
    <property type="component" value="Unassembled WGS sequence"/>
</dbReference>
<reference evidence="4 5" key="2">
    <citation type="journal article" date="2017" name="Genome Biol.">
        <title>New reference genome sequences of hot pepper reveal the massive evolution of plant disease-resistance genes by retroduplication.</title>
        <authorList>
            <person name="Kim S."/>
            <person name="Park J."/>
            <person name="Yeom S.I."/>
            <person name="Kim Y.M."/>
            <person name="Seo E."/>
            <person name="Kim K.T."/>
            <person name="Kim M.S."/>
            <person name="Lee J.M."/>
            <person name="Cheong K."/>
            <person name="Shin H.S."/>
            <person name="Kim S.B."/>
            <person name="Han K."/>
            <person name="Lee J."/>
            <person name="Park M."/>
            <person name="Lee H.A."/>
            <person name="Lee H.Y."/>
            <person name="Lee Y."/>
            <person name="Oh S."/>
            <person name="Lee J.H."/>
            <person name="Choi E."/>
            <person name="Choi E."/>
            <person name="Lee S.E."/>
            <person name="Jeon J."/>
            <person name="Kim H."/>
            <person name="Choi G."/>
            <person name="Song H."/>
            <person name="Lee J."/>
            <person name="Lee S.C."/>
            <person name="Kwon J.K."/>
            <person name="Lee H.Y."/>
            <person name="Koo N."/>
            <person name="Hong Y."/>
            <person name="Kim R.W."/>
            <person name="Kang W.H."/>
            <person name="Huh J.H."/>
            <person name="Kang B.C."/>
            <person name="Yang T.J."/>
            <person name="Lee Y.H."/>
            <person name="Bennetzen J.L."/>
            <person name="Choi D."/>
        </authorList>
    </citation>
    <scope>NUCLEOTIDE SEQUENCE [LARGE SCALE GENOMIC DNA]</scope>
    <source>
        <strain evidence="5">cv. CM334</strain>
    </source>
</reference>
<dbReference type="InterPro" id="IPR002885">
    <property type="entry name" value="PPR_rpt"/>
</dbReference>
<dbReference type="SMR" id="A0A2G2ZZ78"/>
<keyword evidence="2" id="KW-0677">Repeat</keyword>
<proteinExistence type="inferred from homology"/>
<dbReference type="Pfam" id="PF12854">
    <property type="entry name" value="PPR_1"/>
    <property type="match status" value="1"/>
</dbReference>
<accession>A0A2G2ZZ78</accession>
<reference evidence="4 5" key="1">
    <citation type="journal article" date="2014" name="Nat. Genet.">
        <title>Genome sequence of the hot pepper provides insights into the evolution of pungency in Capsicum species.</title>
        <authorList>
            <person name="Kim S."/>
            <person name="Park M."/>
            <person name="Yeom S.I."/>
            <person name="Kim Y.M."/>
            <person name="Lee J.M."/>
            <person name="Lee H.A."/>
            <person name="Seo E."/>
            <person name="Choi J."/>
            <person name="Cheong K."/>
            <person name="Kim K.T."/>
            <person name="Jung K."/>
            <person name="Lee G.W."/>
            <person name="Oh S.K."/>
            <person name="Bae C."/>
            <person name="Kim S.B."/>
            <person name="Lee H.Y."/>
            <person name="Kim S.Y."/>
            <person name="Kim M.S."/>
            <person name="Kang B.C."/>
            <person name="Jo Y.D."/>
            <person name="Yang H.B."/>
            <person name="Jeong H.J."/>
            <person name="Kang W.H."/>
            <person name="Kwon J.K."/>
            <person name="Shin C."/>
            <person name="Lim J.Y."/>
            <person name="Park J.H."/>
            <person name="Huh J.H."/>
            <person name="Kim J.S."/>
            <person name="Kim B.D."/>
            <person name="Cohen O."/>
            <person name="Paran I."/>
            <person name="Suh M.C."/>
            <person name="Lee S.B."/>
            <person name="Kim Y.K."/>
            <person name="Shin Y."/>
            <person name="Noh S.J."/>
            <person name="Park J."/>
            <person name="Seo Y.S."/>
            <person name="Kwon S.Y."/>
            <person name="Kim H.A."/>
            <person name="Park J.M."/>
            <person name="Kim H.J."/>
            <person name="Choi S.B."/>
            <person name="Bosland P.W."/>
            <person name="Reeves G."/>
            <person name="Jo S.H."/>
            <person name="Lee B.W."/>
            <person name="Cho H.T."/>
            <person name="Choi H.S."/>
            <person name="Lee M.S."/>
            <person name="Yu Y."/>
            <person name="Do Choi Y."/>
            <person name="Park B.S."/>
            <person name="van Deynze A."/>
            <person name="Ashrafi H."/>
            <person name="Hill T."/>
            <person name="Kim W.T."/>
            <person name="Pai H.S."/>
            <person name="Ahn H.K."/>
            <person name="Yeam I."/>
            <person name="Giovannoni J.J."/>
            <person name="Rose J.K."/>
            <person name="Sorensen I."/>
            <person name="Lee S.J."/>
            <person name="Kim R.W."/>
            <person name="Choi I.Y."/>
            <person name="Choi B.S."/>
            <person name="Lim J.S."/>
            <person name="Lee Y.H."/>
            <person name="Choi D."/>
        </authorList>
    </citation>
    <scope>NUCLEOTIDE SEQUENCE [LARGE SCALE GENOMIC DNA]</scope>
    <source>
        <strain evidence="5">cv. CM334</strain>
    </source>
</reference>
<organism evidence="4 5">
    <name type="scientific">Capsicum annuum</name>
    <name type="common">Capsicum pepper</name>
    <dbReference type="NCBI Taxonomy" id="4072"/>
    <lineage>
        <taxon>Eukaryota</taxon>
        <taxon>Viridiplantae</taxon>
        <taxon>Streptophyta</taxon>
        <taxon>Embryophyta</taxon>
        <taxon>Tracheophyta</taxon>
        <taxon>Spermatophyta</taxon>
        <taxon>Magnoliopsida</taxon>
        <taxon>eudicotyledons</taxon>
        <taxon>Gunneridae</taxon>
        <taxon>Pentapetalae</taxon>
        <taxon>asterids</taxon>
        <taxon>lamiids</taxon>
        <taxon>Solanales</taxon>
        <taxon>Solanaceae</taxon>
        <taxon>Solanoideae</taxon>
        <taxon>Capsiceae</taxon>
        <taxon>Capsicum</taxon>
    </lineage>
</organism>
<dbReference type="AlphaFoldDB" id="A0A2G2ZZ78"/>
<protein>
    <recommendedName>
        <fullName evidence="6">Pentatricopeptide repeat-containing protein</fullName>
    </recommendedName>
</protein>
<dbReference type="Gramene" id="PHT87276">
    <property type="protein sequence ID" value="PHT87276"/>
    <property type="gene ID" value="T459_09382"/>
</dbReference>
<name>A0A2G2ZZ78_CAPAN</name>
<dbReference type="EMBL" id="AYRZ02000003">
    <property type="protein sequence ID" value="PHT87276.1"/>
    <property type="molecule type" value="Genomic_DNA"/>
</dbReference>
<feature type="repeat" description="PPR" evidence="3">
    <location>
        <begin position="27"/>
        <end position="57"/>
    </location>
</feature>
<dbReference type="STRING" id="4072.A0A2G2ZZ78"/>
<comment type="similarity">
    <text evidence="1">Belongs to the PPR family. P subfamily.</text>
</comment>
<dbReference type="Gene3D" id="1.25.40.10">
    <property type="entry name" value="Tetratricopeptide repeat domain"/>
    <property type="match status" value="1"/>
</dbReference>
<evidence type="ECO:0000313" key="4">
    <source>
        <dbReference type="EMBL" id="PHT87276.1"/>
    </source>
</evidence>
<sequence>MENAIRPGTFYMNLLMNEMKEKKVKPNVMTFGILINHLCKCYMVDEALQVFEQMGESETDGVLVKPFFLPSQLEEKREMGFAYLEEEK</sequence>
<dbReference type="InterPro" id="IPR011990">
    <property type="entry name" value="TPR-like_helical_dom_sf"/>
</dbReference>